<dbReference type="Pfam" id="PF17917">
    <property type="entry name" value="RT_RNaseH"/>
    <property type="match status" value="1"/>
</dbReference>
<gene>
    <name evidence="9" type="ORF">M9458_014395</name>
</gene>
<dbReference type="GO" id="GO:0003964">
    <property type="term" value="F:RNA-directed DNA polymerase activity"/>
    <property type="evidence" value="ECO:0007669"/>
    <property type="project" value="UniProtKB-KW"/>
</dbReference>
<dbReference type="SUPFAM" id="SSF56672">
    <property type="entry name" value="DNA/RNA polymerases"/>
    <property type="match status" value="1"/>
</dbReference>
<evidence type="ECO:0000259" key="8">
    <source>
        <dbReference type="Pfam" id="PF17917"/>
    </source>
</evidence>
<evidence type="ECO:0000256" key="7">
    <source>
        <dbReference type="SAM" id="MobiDB-lite"/>
    </source>
</evidence>
<keyword evidence="2" id="KW-0548">Nucleotidyltransferase</keyword>
<evidence type="ECO:0000256" key="4">
    <source>
        <dbReference type="ARBA" id="ARBA00022759"/>
    </source>
</evidence>
<dbReference type="PANTHER" id="PTHR33050:SF7">
    <property type="entry name" value="RIBONUCLEASE H"/>
    <property type="match status" value="1"/>
</dbReference>
<evidence type="ECO:0000256" key="5">
    <source>
        <dbReference type="ARBA" id="ARBA00022801"/>
    </source>
</evidence>
<keyword evidence="3" id="KW-0540">Nuclease</keyword>
<dbReference type="GO" id="GO:0016787">
    <property type="term" value="F:hydrolase activity"/>
    <property type="evidence" value="ECO:0007669"/>
    <property type="project" value="UniProtKB-KW"/>
</dbReference>
<accession>A0ABD0R137</accession>
<feature type="compositionally biased region" description="Pro residues" evidence="7">
    <location>
        <begin position="947"/>
        <end position="957"/>
    </location>
</feature>
<reference evidence="9 10" key="1">
    <citation type="submission" date="2024-05" db="EMBL/GenBank/DDBJ databases">
        <title>Genome sequencing and assembly of Indian major carp, Cirrhinus mrigala (Hamilton, 1822).</title>
        <authorList>
            <person name="Mohindra V."/>
            <person name="Chowdhury L.M."/>
            <person name="Lal K."/>
            <person name="Jena J.K."/>
        </authorList>
    </citation>
    <scope>NUCLEOTIDE SEQUENCE [LARGE SCALE GENOMIC DNA]</scope>
    <source>
        <strain evidence="9">CM1030</strain>
        <tissue evidence="9">Blood</tissue>
    </source>
</reference>
<dbReference type="AlphaFoldDB" id="A0ABD0R137"/>
<keyword evidence="1" id="KW-0808">Transferase</keyword>
<dbReference type="PANTHER" id="PTHR33050">
    <property type="entry name" value="REVERSE TRANSCRIPTASE DOMAIN-CONTAINING PROTEIN"/>
    <property type="match status" value="1"/>
</dbReference>
<feature type="domain" description="Reverse transcriptase RNase H-like" evidence="8">
    <location>
        <begin position="717"/>
        <end position="791"/>
    </location>
</feature>
<evidence type="ECO:0000256" key="6">
    <source>
        <dbReference type="ARBA" id="ARBA00022918"/>
    </source>
</evidence>
<keyword evidence="4" id="KW-0255">Endonuclease</keyword>
<dbReference type="CDD" id="cd09275">
    <property type="entry name" value="RNase_HI_RT_DIRS1"/>
    <property type="match status" value="1"/>
</dbReference>
<evidence type="ECO:0000313" key="10">
    <source>
        <dbReference type="Proteomes" id="UP001529510"/>
    </source>
</evidence>
<feature type="non-terminal residue" evidence="9">
    <location>
        <position position="1"/>
    </location>
</feature>
<keyword evidence="6" id="KW-0695">RNA-directed DNA polymerase</keyword>
<protein>
    <recommendedName>
        <fullName evidence="8">Reverse transcriptase RNase H-like domain-containing protein</fullName>
    </recommendedName>
</protein>
<evidence type="ECO:0000256" key="3">
    <source>
        <dbReference type="ARBA" id="ARBA00022722"/>
    </source>
</evidence>
<feature type="non-terminal residue" evidence="9">
    <location>
        <position position="984"/>
    </location>
</feature>
<name>A0ABD0R137_CIRMR</name>
<feature type="region of interest" description="Disordered" evidence="7">
    <location>
        <begin position="927"/>
        <end position="969"/>
    </location>
</feature>
<dbReference type="InterPro" id="IPR041373">
    <property type="entry name" value="RT_RNaseH"/>
</dbReference>
<dbReference type="InterPro" id="IPR043502">
    <property type="entry name" value="DNA/RNA_pol_sf"/>
</dbReference>
<evidence type="ECO:0000313" key="9">
    <source>
        <dbReference type="EMBL" id="KAL0191697.1"/>
    </source>
</evidence>
<organism evidence="9 10">
    <name type="scientific">Cirrhinus mrigala</name>
    <name type="common">Mrigala</name>
    <dbReference type="NCBI Taxonomy" id="683832"/>
    <lineage>
        <taxon>Eukaryota</taxon>
        <taxon>Metazoa</taxon>
        <taxon>Chordata</taxon>
        <taxon>Craniata</taxon>
        <taxon>Vertebrata</taxon>
        <taxon>Euteleostomi</taxon>
        <taxon>Actinopterygii</taxon>
        <taxon>Neopterygii</taxon>
        <taxon>Teleostei</taxon>
        <taxon>Ostariophysi</taxon>
        <taxon>Cypriniformes</taxon>
        <taxon>Cyprinidae</taxon>
        <taxon>Labeoninae</taxon>
        <taxon>Labeonini</taxon>
        <taxon>Cirrhinus</taxon>
    </lineage>
</organism>
<dbReference type="GO" id="GO:0004519">
    <property type="term" value="F:endonuclease activity"/>
    <property type="evidence" value="ECO:0007669"/>
    <property type="project" value="UniProtKB-KW"/>
</dbReference>
<dbReference type="EMBL" id="JAMKFB020000006">
    <property type="protein sequence ID" value="KAL0191697.1"/>
    <property type="molecule type" value="Genomic_DNA"/>
</dbReference>
<keyword evidence="10" id="KW-1185">Reference proteome</keyword>
<evidence type="ECO:0000256" key="2">
    <source>
        <dbReference type="ARBA" id="ARBA00022695"/>
    </source>
</evidence>
<evidence type="ECO:0000256" key="1">
    <source>
        <dbReference type="ARBA" id="ARBA00022679"/>
    </source>
</evidence>
<comment type="caution">
    <text evidence="9">The sequence shown here is derived from an EMBL/GenBank/DDBJ whole genome shotgun (WGS) entry which is preliminary data.</text>
</comment>
<sequence length="984" mass="109383">ACEDMPLSLLQSRAAFFMKKPRLTSTASYSGPSTSGYEAAAMCVEGEQGDMSDVLLGTSPQTACPACSPVELSDDFDSSSQYGLDLLFEAPAEGGASEGGRELSEADVLSELAAPAAKSQSVADAEMAAALQRAARETGLELDDWFLGNNRDSRPRSSPVPFFPEVHKELTKSWKARAQYTNSSSLTTLEADPARGYTEVPQVERAIAMHLCPQNAASWRGHPKLPSRACKFSSALVAKAYMASGQAASALHAMAIRQVYQAKVLKDLHKGIPNPGLLQELRSANDYALRLTKVTAQALGRTMSTMVIQERHLWLNLAEMRDAEKVRFLDALISQAGLFGETVEEFAQEFFTVKKQTEAIKHIPPRVPAQLRRGSSPHLLHAEGGPLRERLRPRRRPVLQLDLPNGPALAGRPQRTLVRLQSIPETGSPGKEDCLTGDERWIRLHLGHHMVDKRAISSFYGHYSQRFRPSLRWPDAVSSNQNMRSHTSCVPPYNPPQMNVLNRALLKLPFKMLTLKHILTTRTFMSRFFQDTGRTYGLPLKVGRINTRFFPSASPCHPASLQRKVGIRILNYLDNWLILAHSRDLVYTHRDVVLNLLARLGLRVNWEKNKVSPAQSISFHSVELDSVSMSARLSPEHAHTQTWFQRLLGHMASSAAVPPLGLMDMRPLQHWLHTRVPRWAWRRGTYRVNITPSCLKTLSPWQDISFLLAGVPLEQVSRCIIVTTDASKTGWGAVCNRHAASGVWTGPRLLWHINCLELLTVLLALRRFQPLIQGKHMLVRSDNTATVAYINHQGGVRSFRMSQLAHHFLLWSQHRLRSLRATHIPGDSNCVADSLSRQASLGGKWRLHSHWFGQAQVDLFASPESTHCQLWYGLTEAPLGIDVLAHSWPRDLLNLIAQTLCKVREGGEQFLLEASFWPNRTCISSSLAHPSEEGPPLSGEGHNLAPAPRPLEPPPLVPGHDQEGFRDLSPSVVNTLLQARAPST</sequence>
<dbReference type="Proteomes" id="UP001529510">
    <property type="component" value="Unassembled WGS sequence"/>
</dbReference>
<dbReference type="InterPro" id="IPR052055">
    <property type="entry name" value="Hepadnavirus_pol/RT"/>
</dbReference>
<keyword evidence="5" id="KW-0378">Hydrolase</keyword>
<proteinExistence type="predicted"/>